<dbReference type="STRING" id="1336337.A0A3N4JAE8"/>
<dbReference type="AlphaFoldDB" id="A0A3N4JAE8"/>
<dbReference type="PANTHER" id="PTHR24198">
    <property type="entry name" value="ANKYRIN REPEAT AND PROTEIN KINASE DOMAIN-CONTAINING PROTEIN"/>
    <property type="match status" value="1"/>
</dbReference>
<dbReference type="InterPro" id="IPR001810">
    <property type="entry name" value="F-box_dom"/>
</dbReference>
<dbReference type="SMART" id="SM00248">
    <property type="entry name" value="ANK"/>
    <property type="match status" value="5"/>
</dbReference>
<dbReference type="InterPro" id="IPR002110">
    <property type="entry name" value="Ankyrin_rpt"/>
</dbReference>
<name>A0A3N4JAE8_9PEZI</name>
<keyword evidence="5" id="KW-1185">Reference proteome</keyword>
<protein>
    <submittedName>
        <fullName evidence="4">Ankyrin</fullName>
    </submittedName>
</protein>
<dbReference type="SUPFAM" id="SSF48403">
    <property type="entry name" value="Ankyrin repeat"/>
    <property type="match status" value="1"/>
</dbReference>
<accession>A0A3N4JAE8</accession>
<dbReference type="PROSITE" id="PS50181">
    <property type="entry name" value="FBOX"/>
    <property type="match status" value="1"/>
</dbReference>
<organism evidence="4 5">
    <name type="scientific">Choiromyces venosus 120613-1</name>
    <dbReference type="NCBI Taxonomy" id="1336337"/>
    <lineage>
        <taxon>Eukaryota</taxon>
        <taxon>Fungi</taxon>
        <taxon>Dikarya</taxon>
        <taxon>Ascomycota</taxon>
        <taxon>Pezizomycotina</taxon>
        <taxon>Pezizomycetes</taxon>
        <taxon>Pezizales</taxon>
        <taxon>Tuberaceae</taxon>
        <taxon>Choiromyces</taxon>
    </lineage>
</organism>
<dbReference type="PANTHER" id="PTHR24198:SF165">
    <property type="entry name" value="ANKYRIN REPEAT-CONTAINING PROTEIN-RELATED"/>
    <property type="match status" value="1"/>
</dbReference>
<evidence type="ECO:0000256" key="1">
    <source>
        <dbReference type="ARBA" id="ARBA00022737"/>
    </source>
</evidence>
<dbReference type="Proteomes" id="UP000276215">
    <property type="component" value="Unassembled WGS sequence"/>
</dbReference>
<dbReference type="Gene3D" id="1.25.40.20">
    <property type="entry name" value="Ankyrin repeat-containing domain"/>
    <property type="match status" value="1"/>
</dbReference>
<reference evidence="4 5" key="1">
    <citation type="journal article" date="2018" name="Nat. Ecol. Evol.">
        <title>Pezizomycetes genomes reveal the molecular basis of ectomycorrhizal truffle lifestyle.</title>
        <authorList>
            <person name="Murat C."/>
            <person name="Payen T."/>
            <person name="Noel B."/>
            <person name="Kuo A."/>
            <person name="Morin E."/>
            <person name="Chen J."/>
            <person name="Kohler A."/>
            <person name="Krizsan K."/>
            <person name="Balestrini R."/>
            <person name="Da Silva C."/>
            <person name="Montanini B."/>
            <person name="Hainaut M."/>
            <person name="Levati E."/>
            <person name="Barry K.W."/>
            <person name="Belfiori B."/>
            <person name="Cichocki N."/>
            <person name="Clum A."/>
            <person name="Dockter R.B."/>
            <person name="Fauchery L."/>
            <person name="Guy J."/>
            <person name="Iotti M."/>
            <person name="Le Tacon F."/>
            <person name="Lindquist E.A."/>
            <person name="Lipzen A."/>
            <person name="Malagnac F."/>
            <person name="Mello A."/>
            <person name="Molinier V."/>
            <person name="Miyauchi S."/>
            <person name="Poulain J."/>
            <person name="Riccioni C."/>
            <person name="Rubini A."/>
            <person name="Sitrit Y."/>
            <person name="Splivallo R."/>
            <person name="Traeger S."/>
            <person name="Wang M."/>
            <person name="Zifcakova L."/>
            <person name="Wipf D."/>
            <person name="Zambonelli A."/>
            <person name="Paolocci F."/>
            <person name="Nowrousian M."/>
            <person name="Ottonello S."/>
            <person name="Baldrian P."/>
            <person name="Spatafora J.W."/>
            <person name="Henrissat B."/>
            <person name="Nagy L.G."/>
            <person name="Aury J.M."/>
            <person name="Wincker P."/>
            <person name="Grigoriev I.V."/>
            <person name="Bonfante P."/>
            <person name="Martin F.M."/>
        </authorList>
    </citation>
    <scope>NUCLEOTIDE SEQUENCE [LARGE SCALE GENOMIC DNA]</scope>
    <source>
        <strain evidence="4 5">120613-1</strain>
    </source>
</reference>
<evidence type="ECO:0000313" key="4">
    <source>
        <dbReference type="EMBL" id="RPA95253.1"/>
    </source>
</evidence>
<feature type="domain" description="F-box" evidence="3">
    <location>
        <begin position="1"/>
        <end position="47"/>
    </location>
</feature>
<dbReference type="Pfam" id="PF00023">
    <property type="entry name" value="Ank"/>
    <property type="match status" value="1"/>
</dbReference>
<dbReference type="Pfam" id="PF12796">
    <property type="entry name" value="Ank_2"/>
    <property type="match status" value="1"/>
</dbReference>
<evidence type="ECO:0000313" key="5">
    <source>
        <dbReference type="Proteomes" id="UP000276215"/>
    </source>
</evidence>
<evidence type="ECO:0000259" key="3">
    <source>
        <dbReference type="PROSITE" id="PS50181"/>
    </source>
</evidence>
<sequence>MPFLSLPNEIIFQISNYLDLHEYYSLLRCSHCLAGLLLPTLSNFTLVYPDTRGQRALQLAAERGDIAAIKSLIDLGVTAAMAKGNHIYHICPSLAPIAINTLLATGHFSINACDSSRRTPLYYAAADNPVAVECLMSLGADGNLEDDNYETPLIIATQHNSSDIIRLLLTDARIDINGKDFEGRMALYWAAQIGYVEATAALLEDGRIDVNFRGWLIFFTSFNVSALEVARALGHDDVVQMLLARPDIES</sequence>
<dbReference type="InterPro" id="IPR036770">
    <property type="entry name" value="Ankyrin_rpt-contain_sf"/>
</dbReference>
<dbReference type="OrthoDB" id="341259at2759"/>
<keyword evidence="1" id="KW-0677">Repeat</keyword>
<keyword evidence="2" id="KW-0040">ANK repeat</keyword>
<gene>
    <name evidence="4" type="ORF">L873DRAFT_1846119</name>
</gene>
<proteinExistence type="predicted"/>
<dbReference type="EMBL" id="ML120428">
    <property type="protein sequence ID" value="RPA95253.1"/>
    <property type="molecule type" value="Genomic_DNA"/>
</dbReference>
<evidence type="ECO:0000256" key="2">
    <source>
        <dbReference type="ARBA" id="ARBA00023043"/>
    </source>
</evidence>